<reference evidence="12 13" key="1">
    <citation type="submission" date="2018-06" db="EMBL/GenBank/DDBJ databases">
        <authorList>
            <consortium name="Pathogen Informatics"/>
            <person name="Doyle S."/>
        </authorList>
    </citation>
    <scope>NUCLEOTIDE SEQUENCE [LARGE SCALE GENOMIC DNA]</scope>
    <source>
        <strain evidence="12 13">NCTC11801</strain>
    </source>
</reference>
<evidence type="ECO:0000256" key="5">
    <source>
        <dbReference type="ARBA" id="ARBA00022692"/>
    </source>
</evidence>
<comment type="similarity">
    <text evidence="10">Belongs to the MsrQ family.</text>
</comment>
<comment type="caution">
    <text evidence="10">Lacks conserved residue(s) required for the propagation of feature annotation.</text>
</comment>
<dbReference type="GO" id="GO:0009055">
    <property type="term" value="F:electron transfer activity"/>
    <property type="evidence" value="ECO:0007669"/>
    <property type="project" value="UniProtKB-UniRule"/>
</dbReference>
<dbReference type="GeneID" id="93674799"/>
<sequence length="203" mass="23342">MPQDNKFIVGLTKGSFHLLALLPLVWLIFLVDTQQLGADPAKDIQHFTGIAALRLLVVIVLIPLVAKLLRFTALFQTRKLLGLWCFFWAVLHLSSYLLLEIGVNNLALFFEEIFSRLYLVIGAVAWLCLLLMAVSSFNRIRLYLGVWWKRIHMLLYPTILLAFCHYMLSLKTLTPEPFIYLAAVGSAFAYRMWNQQSQRIKPS</sequence>
<dbReference type="RefSeq" id="WP_004907628.1">
    <property type="nucleotide sequence ID" value="NZ_ABEXOA020000195.1"/>
</dbReference>
<dbReference type="InterPro" id="IPR022837">
    <property type="entry name" value="MsrQ-like"/>
</dbReference>
<dbReference type="Proteomes" id="UP000254208">
    <property type="component" value="Unassembled WGS sequence"/>
</dbReference>
<evidence type="ECO:0000259" key="11">
    <source>
        <dbReference type="Pfam" id="PF01794"/>
    </source>
</evidence>
<keyword evidence="5 10" id="KW-0812">Transmembrane</keyword>
<comment type="function">
    <text evidence="10">Part of the MsrPQ system that repairs oxidized periplasmic proteins containing methionine sulfoxide residues (Met-O), using respiratory chain electrons. Thus protects these proteins from oxidative-stress damage caused by reactive species of oxygen and chlorine generated by the host defense mechanisms. MsrPQ is essential for the maintenance of envelope integrity under bleach stress, rescuing a wide series of structurally unrelated periplasmic proteins from methionine oxidation. MsrQ provides electrons for reduction to the reductase catalytic subunit MsrP, using the quinone pool of the respiratory chain.</text>
</comment>
<keyword evidence="4 10" id="KW-0288">FMN</keyword>
<evidence type="ECO:0000313" key="13">
    <source>
        <dbReference type="Proteomes" id="UP000254208"/>
    </source>
</evidence>
<evidence type="ECO:0000256" key="1">
    <source>
        <dbReference type="ARBA" id="ARBA00004141"/>
    </source>
</evidence>
<dbReference type="GO" id="GO:0046872">
    <property type="term" value="F:metal ion binding"/>
    <property type="evidence" value="ECO:0007669"/>
    <property type="project" value="UniProtKB-KW"/>
</dbReference>
<dbReference type="PANTHER" id="PTHR36964:SF1">
    <property type="entry name" value="PROTEIN-METHIONINE-SULFOXIDE REDUCTASE HEME-BINDING SUBUNIT MSRQ"/>
    <property type="match status" value="1"/>
</dbReference>
<evidence type="ECO:0000313" key="12">
    <source>
        <dbReference type="EMBL" id="SUC33214.1"/>
    </source>
</evidence>
<evidence type="ECO:0000256" key="3">
    <source>
        <dbReference type="ARBA" id="ARBA00022617"/>
    </source>
</evidence>
<comment type="subcellular location">
    <subcellularLocation>
        <location evidence="10">Cell membrane</location>
        <topology evidence="10">Multi-pass membrane protein</topology>
    </subcellularLocation>
    <subcellularLocation>
        <location evidence="1">Membrane</location>
        <topology evidence="1">Multi-pass membrane protein</topology>
    </subcellularLocation>
</comment>
<comment type="cofactor">
    <cofactor evidence="10">
        <name>FMN</name>
        <dbReference type="ChEBI" id="CHEBI:58210"/>
    </cofactor>
    <text evidence="10">Binds 1 FMN per subunit.</text>
</comment>
<evidence type="ECO:0000256" key="8">
    <source>
        <dbReference type="ARBA" id="ARBA00023004"/>
    </source>
</evidence>
<gene>
    <name evidence="12" type="primary">yedZ</name>
    <name evidence="10" type="synonym">msrQ</name>
    <name evidence="12" type="ORF">NCTC11801_04222</name>
</gene>
<dbReference type="GO" id="GO:0016679">
    <property type="term" value="F:oxidoreductase activity, acting on diphenols and related substances as donors"/>
    <property type="evidence" value="ECO:0007669"/>
    <property type="project" value="TreeGrafter"/>
</dbReference>
<keyword evidence="10" id="KW-0479">Metal-binding</keyword>
<keyword evidence="2 10" id="KW-0813">Transport</keyword>
<feature type="transmembrane region" description="Helical" evidence="10">
    <location>
        <begin position="49"/>
        <end position="69"/>
    </location>
</feature>
<dbReference type="PANTHER" id="PTHR36964">
    <property type="entry name" value="PROTEIN-METHIONINE-SULFOXIDE REDUCTASE HEME-BINDING SUBUNIT MSRQ"/>
    <property type="match status" value="1"/>
</dbReference>
<accession>A0A379FWL0</accession>
<name>A0A379FWL0_PRORE</name>
<dbReference type="AlphaFoldDB" id="A0A379FWL0"/>
<evidence type="ECO:0000256" key="4">
    <source>
        <dbReference type="ARBA" id="ARBA00022643"/>
    </source>
</evidence>
<dbReference type="EMBL" id="UGTZ01000001">
    <property type="protein sequence ID" value="SUC33214.1"/>
    <property type="molecule type" value="Genomic_DNA"/>
</dbReference>
<dbReference type="InterPro" id="IPR013130">
    <property type="entry name" value="Fe3_Rdtase_TM_dom"/>
</dbReference>
<keyword evidence="10" id="KW-1003">Cell membrane</keyword>
<keyword evidence="6 10" id="KW-0249">Electron transport</keyword>
<keyword evidence="9 10" id="KW-0472">Membrane</keyword>
<dbReference type="GO" id="GO:0020037">
    <property type="term" value="F:heme binding"/>
    <property type="evidence" value="ECO:0007669"/>
    <property type="project" value="UniProtKB-UniRule"/>
</dbReference>
<evidence type="ECO:0000256" key="7">
    <source>
        <dbReference type="ARBA" id="ARBA00022989"/>
    </source>
</evidence>
<feature type="transmembrane region" description="Helical" evidence="10">
    <location>
        <begin position="7"/>
        <end position="29"/>
    </location>
</feature>
<dbReference type="GO" id="GO:0030091">
    <property type="term" value="P:protein repair"/>
    <property type="evidence" value="ECO:0007669"/>
    <property type="project" value="UniProtKB-UniRule"/>
</dbReference>
<dbReference type="OMA" id="LHFFWMR"/>
<protein>
    <recommendedName>
        <fullName evidence="10">Protein-methionine-sulfoxide reductase heme-binding subunit MsrQ</fullName>
    </recommendedName>
    <alternativeName>
        <fullName evidence="10">Flavocytochrome MsrQ</fullName>
    </alternativeName>
</protein>
<feature type="transmembrane region" description="Helical" evidence="10">
    <location>
        <begin position="81"/>
        <end position="101"/>
    </location>
</feature>
<keyword evidence="8 10" id="KW-0408">Iron</keyword>
<evidence type="ECO:0000256" key="10">
    <source>
        <dbReference type="HAMAP-Rule" id="MF_01207"/>
    </source>
</evidence>
<proteinExistence type="inferred from homology"/>
<keyword evidence="3 10" id="KW-0349">Heme</keyword>
<keyword evidence="7 10" id="KW-1133">Transmembrane helix</keyword>
<organism evidence="12 13">
    <name type="scientific">Providencia rettgeri</name>
    <dbReference type="NCBI Taxonomy" id="587"/>
    <lineage>
        <taxon>Bacteria</taxon>
        <taxon>Pseudomonadati</taxon>
        <taxon>Pseudomonadota</taxon>
        <taxon>Gammaproteobacteria</taxon>
        <taxon>Enterobacterales</taxon>
        <taxon>Morganellaceae</taxon>
        <taxon>Providencia</taxon>
    </lineage>
</organism>
<feature type="transmembrane region" description="Helical" evidence="10">
    <location>
        <begin position="154"/>
        <end position="171"/>
    </location>
</feature>
<keyword evidence="10" id="KW-0285">Flavoprotein</keyword>
<dbReference type="GO" id="GO:0005886">
    <property type="term" value="C:plasma membrane"/>
    <property type="evidence" value="ECO:0007669"/>
    <property type="project" value="UniProtKB-SubCell"/>
</dbReference>
<comment type="subunit">
    <text evidence="10">Heterodimer of a catalytic subunit (MsrP) and a heme-binding subunit (MsrQ).</text>
</comment>
<comment type="cofactor">
    <cofactor evidence="10">
        <name>heme b</name>
        <dbReference type="ChEBI" id="CHEBI:60344"/>
    </cofactor>
    <text evidence="10">Binds 1 heme b (iron(II)-protoporphyrin IX) group per subunit.</text>
</comment>
<evidence type="ECO:0000256" key="9">
    <source>
        <dbReference type="ARBA" id="ARBA00023136"/>
    </source>
</evidence>
<feature type="transmembrane region" description="Helical" evidence="10">
    <location>
        <begin position="113"/>
        <end position="134"/>
    </location>
</feature>
<dbReference type="OrthoDB" id="9788328at2"/>
<feature type="domain" description="Ferric oxidoreductase" evidence="11">
    <location>
        <begin position="48"/>
        <end position="162"/>
    </location>
</feature>
<evidence type="ECO:0000256" key="6">
    <source>
        <dbReference type="ARBA" id="ARBA00022982"/>
    </source>
</evidence>
<evidence type="ECO:0000256" key="2">
    <source>
        <dbReference type="ARBA" id="ARBA00022448"/>
    </source>
</evidence>
<dbReference type="HAMAP" id="MF_01207">
    <property type="entry name" value="MsrQ"/>
    <property type="match status" value="1"/>
</dbReference>
<dbReference type="GO" id="GO:0010181">
    <property type="term" value="F:FMN binding"/>
    <property type="evidence" value="ECO:0007669"/>
    <property type="project" value="UniProtKB-UniRule"/>
</dbReference>
<dbReference type="Pfam" id="PF01794">
    <property type="entry name" value="Ferric_reduct"/>
    <property type="match status" value="1"/>
</dbReference>